<comment type="caution">
    <text evidence="1">The sequence shown here is derived from an EMBL/GenBank/DDBJ whole genome shotgun (WGS) entry which is preliminary data.</text>
</comment>
<accession>A0A9Q0ETZ4</accession>
<name>A0A9Q0ETZ4_9TELE</name>
<dbReference type="AlphaFoldDB" id="A0A9Q0ETZ4"/>
<organism evidence="1 2">
    <name type="scientific">Muraenolepis orangiensis</name>
    <name type="common">Patagonian moray cod</name>
    <dbReference type="NCBI Taxonomy" id="630683"/>
    <lineage>
        <taxon>Eukaryota</taxon>
        <taxon>Metazoa</taxon>
        <taxon>Chordata</taxon>
        <taxon>Craniata</taxon>
        <taxon>Vertebrata</taxon>
        <taxon>Euteleostomi</taxon>
        <taxon>Actinopterygii</taxon>
        <taxon>Neopterygii</taxon>
        <taxon>Teleostei</taxon>
        <taxon>Neoteleostei</taxon>
        <taxon>Acanthomorphata</taxon>
        <taxon>Zeiogadaria</taxon>
        <taxon>Gadariae</taxon>
        <taxon>Gadiformes</taxon>
        <taxon>Muraenolepidoidei</taxon>
        <taxon>Muraenolepididae</taxon>
        <taxon>Muraenolepis</taxon>
    </lineage>
</organism>
<protein>
    <submittedName>
        <fullName evidence="1">Uncharacterized protein</fullName>
    </submittedName>
</protein>
<reference evidence="1" key="1">
    <citation type="submission" date="2022-07" db="EMBL/GenBank/DDBJ databases">
        <title>Chromosome-level genome of Muraenolepis orangiensis.</title>
        <authorList>
            <person name="Kim J."/>
        </authorList>
    </citation>
    <scope>NUCLEOTIDE SEQUENCE</scope>
    <source>
        <strain evidence="1">KU_S4_2022</strain>
        <tissue evidence="1">Muscle</tissue>
    </source>
</reference>
<evidence type="ECO:0000313" key="2">
    <source>
        <dbReference type="Proteomes" id="UP001148018"/>
    </source>
</evidence>
<keyword evidence="2" id="KW-1185">Reference proteome</keyword>
<gene>
    <name evidence="1" type="ORF">NHX12_019514</name>
</gene>
<dbReference type="EMBL" id="JANIIK010000035">
    <property type="protein sequence ID" value="KAJ3613264.1"/>
    <property type="molecule type" value="Genomic_DNA"/>
</dbReference>
<dbReference type="Proteomes" id="UP001148018">
    <property type="component" value="Unassembled WGS sequence"/>
</dbReference>
<evidence type="ECO:0000313" key="1">
    <source>
        <dbReference type="EMBL" id="KAJ3613264.1"/>
    </source>
</evidence>
<proteinExistence type="predicted"/>
<sequence>MPSAVVLRRPAALRLPPPSGVPWAAVYLVWQAVVHVTPRQYTKRTGKRTLHYATVKTPRVRLGPETGNSRRPFRHLKALFTQQLCLRYLVKSVSAPCVRFLWESPLAASMLLHLAPEQGPKEGNNGCGFGLHHRLSV</sequence>